<reference evidence="1" key="1">
    <citation type="submission" date="2023-05" db="EMBL/GenBank/DDBJ databases">
        <authorList>
            <person name="Zhang X."/>
        </authorList>
    </citation>
    <scope>NUCLEOTIDE SEQUENCE</scope>
    <source>
        <strain evidence="1">BD1B2-1</strain>
    </source>
</reference>
<sequence length="84" mass="9822">MQTQPLSLDQKRVWTFEEFCQYTGYSPSFAYKLHMRGLIPGSHKPNGKRLFFDSQKVIAWLLSNPIKTHEQIECEAATYVTLNR</sequence>
<dbReference type="Proteomes" id="UP001232063">
    <property type="component" value="Unassembled WGS sequence"/>
</dbReference>
<gene>
    <name evidence="1" type="ORF">QNI22_33050</name>
</gene>
<name>A0AAE3UJ79_9BACT</name>
<proteinExistence type="predicted"/>
<dbReference type="GO" id="GO:0003677">
    <property type="term" value="F:DNA binding"/>
    <property type="evidence" value="ECO:0007669"/>
    <property type="project" value="UniProtKB-KW"/>
</dbReference>
<dbReference type="AlphaFoldDB" id="A0AAE3UJ79"/>
<protein>
    <submittedName>
        <fullName evidence="1">DNA-binding protein</fullName>
    </submittedName>
</protein>
<evidence type="ECO:0000313" key="1">
    <source>
        <dbReference type="EMBL" id="MDJ1505532.1"/>
    </source>
</evidence>
<keyword evidence="1" id="KW-0238">DNA-binding</keyword>
<comment type="caution">
    <text evidence="1">The sequence shown here is derived from an EMBL/GenBank/DDBJ whole genome shotgun (WGS) entry which is preliminary data.</text>
</comment>
<evidence type="ECO:0000313" key="2">
    <source>
        <dbReference type="Proteomes" id="UP001232063"/>
    </source>
</evidence>
<dbReference type="EMBL" id="JASJOU010000016">
    <property type="protein sequence ID" value="MDJ1505532.1"/>
    <property type="molecule type" value="Genomic_DNA"/>
</dbReference>
<keyword evidence="2" id="KW-1185">Reference proteome</keyword>
<accession>A0AAE3UJ79</accession>
<organism evidence="1 2">
    <name type="scientific">Xanthocytophaga agilis</name>
    <dbReference type="NCBI Taxonomy" id="3048010"/>
    <lineage>
        <taxon>Bacteria</taxon>
        <taxon>Pseudomonadati</taxon>
        <taxon>Bacteroidota</taxon>
        <taxon>Cytophagia</taxon>
        <taxon>Cytophagales</taxon>
        <taxon>Rhodocytophagaceae</taxon>
        <taxon>Xanthocytophaga</taxon>
    </lineage>
</organism>
<dbReference type="RefSeq" id="WP_314517646.1">
    <property type="nucleotide sequence ID" value="NZ_JASJOU010000016.1"/>
</dbReference>